<keyword evidence="7" id="KW-0997">Cell inner membrane</keyword>
<feature type="domain" description="MgtC/SapB/SrpB/YhiD N-terminal" evidence="8">
    <location>
        <begin position="13"/>
        <end position="140"/>
    </location>
</feature>
<reference evidence="9" key="3">
    <citation type="submission" date="2022-12" db="EMBL/GenBank/DDBJ databases">
        <authorList>
            <person name="Sun Q."/>
            <person name="Zhou Y."/>
        </authorList>
    </citation>
    <scope>NUCLEOTIDE SEQUENCE</scope>
    <source>
        <strain evidence="9">CGMCC 1.15034</strain>
    </source>
</reference>
<evidence type="ECO:0000256" key="1">
    <source>
        <dbReference type="ARBA" id="ARBA00004651"/>
    </source>
</evidence>
<organism evidence="9 12">
    <name type="scientific">Bradyrhizobium guangdongense</name>
    <dbReference type="NCBI Taxonomy" id="1325090"/>
    <lineage>
        <taxon>Bacteria</taxon>
        <taxon>Pseudomonadati</taxon>
        <taxon>Pseudomonadota</taxon>
        <taxon>Alphaproteobacteria</taxon>
        <taxon>Hyphomicrobiales</taxon>
        <taxon>Nitrobacteraceae</taxon>
        <taxon>Bradyrhizobium</taxon>
    </lineage>
</organism>
<evidence type="ECO:0000313" key="11">
    <source>
        <dbReference type="Proteomes" id="UP000593880"/>
    </source>
</evidence>
<keyword evidence="4 7" id="KW-0812">Transmembrane</keyword>
<evidence type="ECO:0000256" key="5">
    <source>
        <dbReference type="ARBA" id="ARBA00022989"/>
    </source>
</evidence>
<evidence type="ECO:0000259" key="8">
    <source>
        <dbReference type="Pfam" id="PF02308"/>
    </source>
</evidence>
<name>A0A410V9W9_9BRAD</name>
<dbReference type="EMBL" id="BMHC01000002">
    <property type="protein sequence ID" value="GGI22514.1"/>
    <property type="molecule type" value="Genomic_DNA"/>
</dbReference>
<protein>
    <recommendedName>
        <fullName evidence="7">Protein MgtC</fullName>
    </recommendedName>
</protein>
<keyword evidence="5 7" id="KW-1133">Transmembrane helix</keyword>
<dbReference type="AlphaFoldDB" id="A0A410V9W9"/>
<evidence type="ECO:0000256" key="7">
    <source>
        <dbReference type="RuleBase" id="RU365041"/>
    </source>
</evidence>
<dbReference type="InterPro" id="IPR003416">
    <property type="entry name" value="MgtC/SapB/SrpB/YhiD_fam"/>
</dbReference>
<gene>
    <name evidence="9" type="ORF">GCM10010987_19780</name>
    <name evidence="10" type="ORF">XH86_24250</name>
</gene>
<evidence type="ECO:0000256" key="3">
    <source>
        <dbReference type="ARBA" id="ARBA00022475"/>
    </source>
</evidence>
<evidence type="ECO:0000256" key="4">
    <source>
        <dbReference type="ARBA" id="ARBA00022692"/>
    </source>
</evidence>
<evidence type="ECO:0000313" key="9">
    <source>
        <dbReference type="EMBL" id="GGI22514.1"/>
    </source>
</evidence>
<reference evidence="10 11" key="2">
    <citation type="submission" date="2018-06" db="EMBL/GenBank/DDBJ databases">
        <title>Comparative genomics of rhizobia nodulating Arachis hypogaea in China.</title>
        <authorList>
            <person name="Li Y."/>
        </authorList>
    </citation>
    <scope>NUCLEOTIDE SEQUENCE [LARGE SCALE GENOMIC DNA]</scope>
    <source>
        <strain evidence="10 11">CCBAU 51658</strain>
    </source>
</reference>
<dbReference type="SUPFAM" id="SSF103473">
    <property type="entry name" value="MFS general substrate transporter"/>
    <property type="match status" value="1"/>
</dbReference>
<dbReference type="PRINTS" id="PR01837">
    <property type="entry name" value="MGTCSAPBPROT"/>
</dbReference>
<feature type="transmembrane region" description="Helical" evidence="7">
    <location>
        <begin position="6"/>
        <end position="26"/>
    </location>
</feature>
<dbReference type="PANTHER" id="PTHR33778">
    <property type="entry name" value="PROTEIN MGTC"/>
    <property type="match status" value="1"/>
</dbReference>
<evidence type="ECO:0000313" key="10">
    <source>
        <dbReference type="EMBL" id="QOZ61498.1"/>
    </source>
</evidence>
<dbReference type="Pfam" id="PF02308">
    <property type="entry name" value="MgtC"/>
    <property type="match status" value="1"/>
</dbReference>
<dbReference type="Proteomes" id="UP000593880">
    <property type="component" value="Chromosome"/>
</dbReference>
<dbReference type="OrthoDB" id="9811198at2"/>
<comment type="similarity">
    <text evidence="2 7">Belongs to the MgtC/SapB family.</text>
</comment>
<dbReference type="InterPro" id="IPR049177">
    <property type="entry name" value="MgtC_SapB_SrpB_YhiD_N"/>
</dbReference>
<keyword evidence="3" id="KW-1003">Cell membrane</keyword>
<dbReference type="InterPro" id="IPR036259">
    <property type="entry name" value="MFS_trans_sf"/>
</dbReference>
<dbReference type="RefSeq" id="WP_128967065.1">
    <property type="nucleotide sequence ID" value="NZ_BMHC01000002.1"/>
</dbReference>
<evidence type="ECO:0000256" key="2">
    <source>
        <dbReference type="ARBA" id="ARBA00009298"/>
    </source>
</evidence>
<dbReference type="GO" id="GO:0005886">
    <property type="term" value="C:plasma membrane"/>
    <property type="evidence" value="ECO:0007669"/>
    <property type="project" value="UniProtKB-SubCell"/>
</dbReference>
<sequence length="159" mass="16830">MMDIDWSEILLRLGVAMLAGSAIGLNRDLNGKPIGLKTLGIVGLSTATVVLLGLQLSEPGKVVDATSRIIQGILTGIGFLGAGVIVHESERFRVRGLTSAACTFLAACLGIVCGAGQWKIVVVALALAFVLLTIGRRLERHVHRMLGGKDEPHQENRPT</sequence>
<feature type="transmembrane region" description="Helical" evidence="7">
    <location>
        <begin position="118"/>
        <end position="135"/>
    </location>
</feature>
<evidence type="ECO:0000256" key="6">
    <source>
        <dbReference type="ARBA" id="ARBA00023136"/>
    </source>
</evidence>
<dbReference type="PANTHER" id="PTHR33778:SF1">
    <property type="entry name" value="MAGNESIUM TRANSPORTER YHID-RELATED"/>
    <property type="match status" value="1"/>
</dbReference>
<feature type="transmembrane region" description="Helical" evidence="7">
    <location>
        <begin position="94"/>
        <end position="112"/>
    </location>
</feature>
<proteinExistence type="inferred from homology"/>
<evidence type="ECO:0000313" key="12">
    <source>
        <dbReference type="Proteomes" id="UP000625079"/>
    </source>
</evidence>
<reference evidence="9" key="1">
    <citation type="journal article" date="2014" name="Int. J. Syst. Evol. Microbiol.">
        <title>Complete genome sequence of Corynebacterium casei LMG S-19264T (=DSM 44701T), isolated from a smear-ripened cheese.</title>
        <authorList>
            <consortium name="US DOE Joint Genome Institute (JGI-PGF)"/>
            <person name="Walter F."/>
            <person name="Albersmeier A."/>
            <person name="Kalinowski J."/>
            <person name="Ruckert C."/>
        </authorList>
    </citation>
    <scope>NUCLEOTIDE SEQUENCE</scope>
    <source>
        <strain evidence="9">CGMCC 1.15034</strain>
    </source>
</reference>
<keyword evidence="11" id="KW-1185">Reference proteome</keyword>
<dbReference type="Proteomes" id="UP000625079">
    <property type="component" value="Unassembled WGS sequence"/>
</dbReference>
<comment type="subcellular location">
    <subcellularLocation>
        <location evidence="7">Cell inner membrane</location>
        <topology evidence="7">Multi-pass membrane protein</topology>
    </subcellularLocation>
    <subcellularLocation>
        <location evidence="1">Cell membrane</location>
        <topology evidence="1">Multi-pass membrane protein</topology>
    </subcellularLocation>
</comment>
<dbReference type="EMBL" id="CP030057">
    <property type="protein sequence ID" value="QOZ61498.1"/>
    <property type="molecule type" value="Genomic_DNA"/>
</dbReference>
<keyword evidence="6 7" id="KW-0472">Membrane</keyword>
<feature type="transmembrane region" description="Helical" evidence="7">
    <location>
        <begin position="69"/>
        <end position="87"/>
    </location>
</feature>
<feature type="transmembrane region" description="Helical" evidence="7">
    <location>
        <begin position="38"/>
        <end position="57"/>
    </location>
</feature>
<accession>A0A410V9W9</accession>